<proteinExistence type="predicted"/>
<evidence type="ECO:0000313" key="2">
    <source>
        <dbReference type="EMBL" id="VDP68159.1"/>
    </source>
</evidence>
<dbReference type="InterPro" id="IPR006652">
    <property type="entry name" value="Kelch_1"/>
</dbReference>
<dbReference type="Proteomes" id="UP000272942">
    <property type="component" value="Unassembled WGS sequence"/>
</dbReference>
<gene>
    <name evidence="2" type="ORF">ECPE_LOCUS3013</name>
</gene>
<organism evidence="4">
    <name type="scientific">Echinostoma caproni</name>
    <dbReference type="NCBI Taxonomy" id="27848"/>
    <lineage>
        <taxon>Eukaryota</taxon>
        <taxon>Metazoa</taxon>
        <taxon>Spiralia</taxon>
        <taxon>Lophotrochozoa</taxon>
        <taxon>Platyhelminthes</taxon>
        <taxon>Trematoda</taxon>
        <taxon>Digenea</taxon>
        <taxon>Plagiorchiida</taxon>
        <taxon>Echinostomata</taxon>
        <taxon>Echinostomatoidea</taxon>
        <taxon>Echinostomatidae</taxon>
        <taxon>Echinostoma</taxon>
    </lineage>
</organism>
<dbReference type="EMBL" id="UZAN01040025">
    <property type="protein sequence ID" value="VDP68159.1"/>
    <property type="molecule type" value="Genomic_DNA"/>
</dbReference>
<keyword evidence="3" id="KW-1185">Reference proteome</keyword>
<dbReference type="PANTHER" id="PTHR45632:SF10">
    <property type="entry name" value="BTB DOMAIN-CONTAINING PROTEIN"/>
    <property type="match status" value="1"/>
</dbReference>
<dbReference type="SUPFAM" id="SSF117281">
    <property type="entry name" value="Kelch motif"/>
    <property type="match status" value="1"/>
</dbReference>
<dbReference type="OrthoDB" id="45365at2759"/>
<sequence>MLHRRGGVGVGAVGGRLYAVGGHNAPPNQPHAMRTASVEVYEPRTDMWTEVACLSSPRDSIAVTTLGMKLYAIGGHDGHVYTDRVQVYDPETNQWSDRHCSAAKSSLATINSAFLLDPAAKMTSLADLPIAFAL</sequence>
<name>A0A183A7S8_9TREM</name>
<keyword evidence="1" id="KW-0880">Kelch repeat</keyword>
<reference evidence="2 3" key="2">
    <citation type="submission" date="2018-11" db="EMBL/GenBank/DDBJ databases">
        <authorList>
            <consortium name="Pathogen Informatics"/>
        </authorList>
    </citation>
    <scope>NUCLEOTIDE SEQUENCE [LARGE SCALE GENOMIC DNA]</scope>
    <source>
        <strain evidence="2 3">Egypt</strain>
    </source>
</reference>
<dbReference type="AlphaFoldDB" id="A0A183A7S8"/>
<evidence type="ECO:0000256" key="1">
    <source>
        <dbReference type="ARBA" id="ARBA00022441"/>
    </source>
</evidence>
<reference evidence="4" key="1">
    <citation type="submission" date="2016-06" db="UniProtKB">
        <authorList>
            <consortium name="WormBaseParasite"/>
        </authorList>
    </citation>
    <scope>IDENTIFICATION</scope>
</reference>
<dbReference type="WBParaSite" id="ECPE_0000301601-mRNA-1">
    <property type="protein sequence ID" value="ECPE_0000301601-mRNA-1"/>
    <property type="gene ID" value="ECPE_0000301601"/>
</dbReference>
<dbReference type="Pfam" id="PF01344">
    <property type="entry name" value="Kelch_1"/>
    <property type="match status" value="2"/>
</dbReference>
<dbReference type="Gene3D" id="2.120.10.80">
    <property type="entry name" value="Kelch-type beta propeller"/>
    <property type="match status" value="1"/>
</dbReference>
<protein>
    <submittedName>
        <fullName evidence="4">Kelch repeat protein</fullName>
    </submittedName>
</protein>
<evidence type="ECO:0000313" key="3">
    <source>
        <dbReference type="Proteomes" id="UP000272942"/>
    </source>
</evidence>
<dbReference type="PANTHER" id="PTHR45632">
    <property type="entry name" value="LD33804P"/>
    <property type="match status" value="1"/>
</dbReference>
<dbReference type="InterPro" id="IPR015915">
    <property type="entry name" value="Kelch-typ_b-propeller"/>
</dbReference>
<accession>A0A183A7S8</accession>
<dbReference type="SMART" id="SM00612">
    <property type="entry name" value="Kelch"/>
    <property type="match status" value="2"/>
</dbReference>
<evidence type="ECO:0000313" key="4">
    <source>
        <dbReference type="WBParaSite" id="ECPE_0000301601-mRNA-1"/>
    </source>
</evidence>